<evidence type="ECO:0000256" key="1">
    <source>
        <dbReference type="SAM" id="MobiDB-lite"/>
    </source>
</evidence>
<comment type="caution">
    <text evidence="2">The sequence shown here is derived from an EMBL/GenBank/DDBJ whole genome shotgun (WGS) entry which is preliminary data.</text>
</comment>
<evidence type="ECO:0000313" key="3">
    <source>
        <dbReference type="Proteomes" id="UP000050525"/>
    </source>
</evidence>
<sequence length="115" mass="12556">MSRLPWLPGDRLKNFGASEAPEAMGGRTQDAVVSTRPSRAARELREKVIGGGSIQRVEVHPPHPSWEQGPLTNDSREDALESFLAELGTHLSNMDDESPAWGGTGKAESTQCWPY</sequence>
<keyword evidence="3" id="KW-1185">Reference proteome</keyword>
<gene>
    <name evidence="2" type="ORF">Y1Q_0017167</name>
</gene>
<dbReference type="Proteomes" id="UP000050525">
    <property type="component" value="Unassembled WGS sequence"/>
</dbReference>
<dbReference type="EMBL" id="AKHW03004850">
    <property type="protein sequence ID" value="KYO28609.1"/>
    <property type="molecule type" value="Genomic_DNA"/>
</dbReference>
<evidence type="ECO:0000313" key="2">
    <source>
        <dbReference type="EMBL" id="KYO28609.1"/>
    </source>
</evidence>
<accession>A0A151MVZ2</accession>
<reference evidence="2 3" key="1">
    <citation type="journal article" date="2012" name="Genome Biol.">
        <title>Sequencing three crocodilian genomes to illuminate the evolution of archosaurs and amniotes.</title>
        <authorList>
            <person name="St John J.A."/>
            <person name="Braun E.L."/>
            <person name="Isberg S.R."/>
            <person name="Miles L.G."/>
            <person name="Chong A.Y."/>
            <person name="Gongora J."/>
            <person name="Dalzell P."/>
            <person name="Moran C."/>
            <person name="Bed'hom B."/>
            <person name="Abzhanov A."/>
            <person name="Burgess S.C."/>
            <person name="Cooksey A.M."/>
            <person name="Castoe T.A."/>
            <person name="Crawford N.G."/>
            <person name="Densmore L.D."/>
            <person name="Drew J.C."/>
            <person name="Edwards S.V."/>
            <person name="Faircloth B.C."/>
            <person name="Fujita M.K."/>
            <person name="Greenwold M.J."/>
            <person name="Hoffmann F.G."/>
            <person name="Howard J.M."/>
            <person name="Iguchi T."/>
            <person name="Janes D.E."/>
            <person name="Khan S.Y."/>
            <person name="Kohno S."/>
            <person name="de Koning A.J."/>
            <person name="Lance S.L."/>
            <person name="McCarthy F.M."/>
            <person name="McCormack J.E."/>
            <person name="Merchant M.E."/>
            <person name="Peterson D.G."/>
            <person name="Pollock D.D."/>
            <person name="Pourmand N."/>
            <person name="Raney B.J."/>
            <person name="Roessler K.A."/>
            <person name="Sanford J.R."/>
            <person name="Sawyer R.H."/>
            <person name="Schmidt C.J."/>
            <person name="Triplett E.W."/>
            <person name="Tuberville T.D."/>
            <person name="Venegas-Anaya M."/>
            <person name="Howard J.T."/>
            <person name="Jarvis E.D."/>
            <person name="Guillette L.J.Jr."/>
            <person name="Glenn T.C."/>
            <person name="Green R.E."/>
            <person name="Ray D.A."/>
        </authorList>
    </citation>
    <scope>NUCLEOTIDE SEQUENCE [LARGE SCALE GENOMIC DNA]</scope>
    <source>
        <strain evidence="2">KSC_2009_1</strain>
    </source>
</reference>
<feature type="region of interest" description="Disordered" evidence="1">
    <location>
        <begin position="1"/>
        <end position="72"/>
    </location>
</feature>
<proteinExistence type="predicted"/>
<organism evidence="2 3">
    <name type="scientific">Alligator mississippiensis</name>
    <name type="common">American alligator</name>
    <dbReference type="NCBI Taxonomy" id="8496"/>
    <lineage>
        <taxon>Eukaryota</taxon>
        <taxon>Metazoa</taxon>
        <taxon>Chordata</taxon>
        <taxon>Craniata</taxon>
        <taxon>Vertebrata</taxon>
        <taxon>Euteleostomi</taxon>
        <taxon>Archelosauria</taxon>
        <taxon>Archosauria</taxon>
        <taxon>Crocodylia</taxon>
        <taxon>Alligatoridae</taxon>
        <taxon>Alligatorinae</taxon>
        <taxon>Alligator</taxon>
    </lineage>
</organism>
<name>A0A151MVZ2_ALLMI</name>
<dbReference type="AlphaFoldDB" id="A0A151MVZ2"/>
<feature type="region of interest" description="Disordered" evidence="1">
    <location>
        <begin position="94"/>
        <end position="115"/>
    </location>
</feature>
<protein>
    <submittedName>
        <fullName evidence="2">Uncharacterized protein</fullName>
    </submittedName>
</protein>